<protein>
    <submittedName>
        <fullName evidence="1">Uncharacterized protein</fullName>
    </submittedName>
</protein>
<sequence>MIRAVAKYGTSITQLVVAGCDRVGDVGLRYLADARADQLELLDFTGCRLISDAGIIALCDAFQRPKLAHLVLADCRLITQDPIARLAFACPQLLTLSLHGCRVSARVLQSLSSSWPFGELRLPPAGTPASSNSQFGIFPASRAKDRRYVAEFCTSWAAAASIQLGDKHLQDERWRYNMLSLEDCKVFGEDGKRGEKR</sequence>
<dbReference type="EMBL" id="NCKW01010979">
    <property type="protein sequence ID" value="POM64889.1"/>
    <property type="molecule type" value="Genomic_DNA"/>
</dbReference>
<evidence type="ECO:0000313" key="2">
    <source>
        <dbReference type="Proteomes" id="UP000237271"/>
    </source>
</evidence>
<accession>A0A2P4XH65</accession>
<dbReference type="InterPro" id="IPR001611">
    <property type="entry name" value="Leu-rich_rpt"/>
</dbReference>
<gene>
    <name evidence="1" type="ORF">PHPALM_19519</name>
</gene>
<dbReference type="SMART" id="SM00367">
    <property type="entry name" value="LRR_CC"/>
    <property type="match status" value="4"/>
</dbReference>
<keyword evidence="2" id="KW-1185">Reference proteome</keyword>
<dbReference type="OrthoDB" id="550575at2759"/>
<dbReference type="AlphaFoldDB" id="A0A2P4XH65"/>
<reference evidence="1 2" key="1">
    <citation type="journal article" date="2017" name="Genome Biol. Evol.">
        <title>Phytophthora megakarya and P. palmivora, closely related causal agents of cacao black pod rot, underwent increases in genome sizes and gene numbers by different mechanisms.</title>
        <authorList>
            <person name="Ali S.S."/>
            <person name="Shao J."/>
            <person name="Lary D.J."/>
            <person name="Kronmiller B."/>
            <person name="Shen D."/>
            <person name="Strem M.D."/>
            <person name="Amoako-Attah I."/>
            <person name="Akrofi A.Y."/>
            <person name="Begoude B.A."/>
            <person name="Ten Hoopen G.M."/>
            <person name="Coulibaly K."/>
            <person name="Kebe B.I."/>
            <person name="Melnick R.L."/>
            <person name="Guiltinan M.J."/>
            <person name="Tyler B.M."/>
            <person name="Meinhardt L.W."/>
            <person name="Bailey B.A."/>
        </authorList>
    </citation>
    <scope>NUCLEOTIDE SEQUENCE [LARGE SCALE GENOMIC DNA]</scope>
    <source>
        <strain evidence="2">sbr112.9</strain>
    </source>
</reference>
<dbReference type="Pfam" id="PF13516">
    <property type="entry name" value="LRR_6"/>
    <property type="match status" value="2"/>
</dbReference>
<dbReference type="InterPro" id="IPR006553">
    <property type="entry name" value="Leu-rich_rpt_Cys-con_subtyp"/>
</dbReference>
<evidence type="ECO:0000313" key="1">
    <source>
        <dbReference type="EMBL" id="POM64889.1"/>
    </source>
</evidence>
<organism evidence="1 2">
    <name type="scientific">Phytophthora palmivora</name>
    <dbReference type="NCBI Taxonomy" id="4796"/>
    <lineage>
        <taxon>Eukaryota</taxon>
        <taxon>Sar</taxon>
        <taxon>Stramenopiles</taxon>
        <taxon>Oomycota</taxon>
        <taxon>Peronosporomycetes</taxon>
        <taxon>Peronosporales</taxon>
        <taxon>Peronosporaceae</taxon>
        <taxon>Phytophthora</taxon>
    </lineage>
</organism>
<dbReference type="PANTHER" id="PTHR13318:SF190">
    <property type="entry name" value="PARTNER OF PAIRED, ISOFORM B"/>
    <property type="match status" value="1"/>
</dbReference>
<dbReference type="SUPFAM" id="SSF52047">
    <property type="entry name" value="RNI-like"/>
    <property type="match status" value="1"/>
</dbReference>
<dbReference type="Proteomes" id="UP000237271">
    <property type="component" value="Unassembled WGS sequence"/>
</dbReference>
<dbReference type="PANTHER" id="PTHR13318">
    <property type="entry name" value="PARTNER OF PAIRED, ISOFORM B-RELATED"/>
    <property type="match status" value="1"/>
</dbReference>
<comment type="caution">
    <text evidence="1">The sequence shown here is derived from an EMBL/GenBank/DDBJ whole genome shotgun (WGS) entry which is preliminary data.</text>
</comment>
<dbReference type="PROSITE" id="PS51257">
    <property type="entry name" value="PROKAR_LIPOPROTEIN"/>
    <property type="match status" value="1"/>
</dbReference>
<dbReference type="GO" id="GO:0031146">
    <property type="term" value="P:SCF-dependent proteasomal ubiquitin-dependent protein catabolic process"/>
    <property type="evidence" value="ECO:0007669"/>
    <property type="project" value="TreeGrafter"/>
</dbReference>
<dbReference type="InterPro" id="IPR032675">
    <property type="entry name" value="LRR_dom_sf"/>
</dbReference>
<dbReference type="GO" id="GO:0019005">
    <property type="term" value="C:SCF ubiquitin ligase complex"/>
    <property type="evidence" value="ECO:0007669"/>
    <property type="project" value="TreeGrafter"/>
</dbReference>
<dbReference type="Gene3D" id="3.80.10.10">
    <property type="entry name" value="Ribonuclease Inhibitor"/>
    <property type="match status" value="1"/>
</dbReference>
<name>A0A2P4XH65_9STRA</name>
<proteinExistence type="predicted"/>